<keyword evidence="5 14" id="KW-0436">Ligase</keyword>
<evidence type="ECO:0000256" key="6">
    <source>
        <dbReference type="ARBA" id="ARBA00022618"/>
    </source>
</evidence>
<keyword evidence="15" id="KW-1133">Transmembrane helix</keyword>
<name>A0ABP9GCA7_9FLAO</name>
<comment type="caution">
    <text evidence="19">The sequence shown here is derived from an EMBL/GenBank/DDBJ whole genome shotgun (WGS) entry which is preliminary data.</text>
</comment>
<keyword evidence="11 14" id="KW-0131">Cell cycle</keyword>
<keyword evidence="9 14" id="KW-0133">Cell shape</keyword>
<dbReference type="SUPFAM" id="SSF51984">
    <property type="entry name" value="MurCD N-terminal domain"/>
    <property type="match status" value="1"/>
</dbReference>
<sequence>MSKKETNISSTKKNLPLGRKGLGWDNIYFIGIGGIGMSAIARYFHANKMQVAGYDKTQTEITDGLVALGIQIHFDDAIESIDAVFLDKEDTLVVYTPAIPVGHKELNFFKDNGFQVIKRSKILGLITENTFCLAVAGTHGKTTTTSILGHLMNVCNVPVTAFLGGVSENYNSNLILNGTEVSVVEADEFDRSFLTLSPDLACITSMDADHLDIYGDASELKKSFEDFSKRIKPNGKLFVKNGLPLNGITYGIEDVSDYTIQNIKIENGTYVFDVKTPKTVLEKLQFNLPGRHNLSNALIALAMAVEYGCPSWQLAKALASYKGVKRRFTYHIKTENLVFIDDYAHHPEEINAVHQAVREMYPNKKVLAIFQPHLYSRTRDFIDDFAKSLSQFDELLLLEIYPARELPIDGVTSKWLLDKINNKNKQLVGKKELLSQIHKSNAQIILTMGAGDIGEEVKHIKKEFSIAS</sequence>
<dbReference type="SUPFAM" id="SSF53623">
    <property type="entry name" value="MurD-like peptide ligases, catalytic domain"/>
    <property type="match status" value="1"/>
</dbReference>
<feature type="binding site" evidence="14">
    <location>
        <begin position="137"/>
        <end position="143"/>
    </location>
    <ligand>
        <name>ATP</name>
        <dbReference type="ChEBI" id="CHEBI:30616"/>
    </ligand>
</feature>
<evidence type="ECO:0000313" key="20">
    <source>
        <dbReference type="Proteomes" id="UP001501302"/>
    </source>
</evidence>
<comment type="function">
    <text evidence="14">Cell wall formation.</text>
</comment>
<reference evidence="20" key="1">
    <citation type="journal article" date="2019" name="Int. J. Syst. Evol. Microbiol.">
        <title>The Global Catalogue of Microorganisms (GCM) 10K type strain sequencing project: providing services to taxonomists for standard genome sequencing and annotation.</title>
        <authorList>
            <consortium name="The Broad Institute Genomics Platform"/>
            <consortium name="The Broad Institute Genome Sequencing Center for Infectious Disease"/>
            <person name="Wu L."/>
            <person name="Ma J."/>
        </authorList>
    </citation>
    <scope>NUCLEOTIDE SEQUENCE [LARGE SCALE GENOMIC DNA]</scope>
    <source>
        <strain evidence="20">JCM 18285</strain>
    </source>
</reference>
<dbReference type="Pfam" id="PF02875">
    <property type="entry name" value="Mur_ligase_C"/>
    <property type="match status" value="1"/>
</dbReference>
<dbReference type="InterPro" id="IPR050061">
    <property type="entry name" value="MurCDEF_pg_biosynth"/>
</dbReference>
<dbReference type="GO" id="GO:0016874">
    <property type="term" value="F:ligase activity"/>
    <property type="evidence" value="ECO:0007669"/>
    <property type="project" value="UniProtKB-KW"/>
</dbReference>
<gene>
    <name evidence="14 19" type="primary">murC</name>
    <name evidence="19" type="ORF">GCM10023314_01700</name>
</gene>
<dbReference type="SUPFAM" id="SSF53244">
    <property type="entry name" value="MurD-like peptide ligases, peptide-binding domain"/>
    <property type="match status" value="1"/>
</dbReference>
<dbReference type="Gene3D" id="3.90.190.20">
    <property type="entry name" value="Mur ligase, C-terminal domain"/>
    <property type="match status" value="1"/>
</dbReference>
<evidence type="ECO:0000256" key="11">
    <source>
        <dbReference type="ARBA" id="ARBA00023306"/>
    </source>
</evidence>
<organism evidence="19 20">
    <name type="scientific">Algibacter agarivorans</name>
    <dbReference type="NCBI Taxonomy" id="1109741"/>
    <lineage>
        <taxon>Bacteria</taxon>
        <taxon>Pseudomonadati</taxon>
        <taxon>Bacteroidota</taxon>
        <taxon>Flavobacteriia</taxon>
        <taxon>Flavobacteriales</taxon>
        <taxon>Flavobacteriaceae</taxon>
        <taxon>Algibacter</taxon>
    </lineage>
</organism>
<dbReference type="InterPro" id="IPR036565">
    <property type="entry name" value="Mur-like_cat_sf"/>
</dbReference>
<keyword evidence="10 14" id="KW-0573">Peptidoglycan synthesis</keyword>
<evidence type="ECO:0000259" key="16">
    <source>
        <dbReference type="Pfam" id="PF01225"/>
    </source>
</evidence>
<evidence type="ECO:0000256" key="2">
    <source>
        <dbReference type="ARBA" id="ARBA00004752"/>
    </source>
</evidence>
<dbReference type="Gene3D" id="3.40.1190.10">
    <property type="entry name" value="Mur-like, catalytic domain"/>
    <property type="match status" value="1"/>
</dbReference>
<evidence type="ECO:0000256" key="1">
    <source>
        <dbReference type="ARBA" id="ARBA00004496"/>
    </source>
</evidence>
<evidence type="ECO:0000256" key="5">
    <source>
        <dbReference type="ARBA" id="ARBA00022598"/>
    </source>
</evidence>
<evidence type="ECO:0000256" key="3">
    <source>
        <dbReference type="ARBA" id="ARBA00012211"/>
    </source>
</evidence>
<feature type="domain" description="Mur ligase N-terminal catalytic" evidence="16">
    <location>
        <begin position="27"/>
        <end position="127"/>
    </location>
</feature>
<protein>
    <recommendedName>
        <fullName evidence="3 14">UDP-N-acetylmuramate--L-alanine ligase</fullName>
        <ecNumber evidence="3 14">6.3.2.8</ecNumber>
    </recommendedName>
    <alternativeName>
        <fullName evidence="14">UDP-N-acetylmuramoyl-L-alanine synthetase</fullName>
    </alternativeName>
</protein>
<dbReference type="PANTHER" id="PTHR43445">
    <property type="entry name" value="UDP-N-ACETYLMURAMATE--L-ALANINE LIGASE-RELATED"/>
    <property type="match status" value="1"/>
</dbReference>
<comment type="pathway">
    <text evidence="2 14">Cell wall biogenesis; peptidoglycan biosynthesis.</text>
</comment>
<evidence type="ECO:0000256" key="12">
    <source>
        <dbReference type="ARBA" id="ARBA00023316"/>
    </source>
</evidence>
<dbReference type="InterPro" id="IPR005758">
    <property type="entry name" value="UDP-N-AcMur_Ala_ligase_MurC"/>
</dbReference>
<dbReference type="PANTHER" id="PTHR43445:SF3">
    <property type="entry name" value="UDP-N-ACETYLMURAMATE--L-ALANINE LIGASE"/>
    <property type="match status" value="1"/>
</dbReference>
<dbReference type="NCBIfam" id="TIGR01082">
    <property type="entry name" value="murC"/>
    <property type="match status" value="1"/>
</dbReference>
<dbReference type="EMBL" id="BAABJJ010000001">
    <property type="protein sequence ID" value="GAA4932940.1"/>
    <property type="molecule type" value="Genomic_DNA"/>
</dbReference>
<accession>A0ABP9GCA7</accession>
<comment type="subcellular location">
    <subcellularLocation>
        <location evidence="1 14">Cytoplasm</location>
    </subcellularLocation>
</comment>
<feature type="domain" description="Mur ligase central" evidence="18">
    <location>
        <begin position="135"/>
        <end position="304"/>
    </location>
</feature>
<dbReference type="InterPro" id="IPR000713">
    <property type="entry name" value="Mur_ligase_N"/>
</dbReference>
<keyword evidence="6 14" id="KW-0132">Cell division</keyword>
<keyword evidence="12 14" id="KW-0961">Cell wall biogenesis/degradation</keyword>
<dbReference type="InterPro" id="IPR036615">
    <property type="entry name" value="Mur_ligase_C_dom_sf"/>
</dbReference>
<evidence type="ECO:0000256" key="8">
    <source>
        <dbReference type="ARBA" id="ARBA00022840"/>
    </source>
</evidence>
<dbReference type="Gene3D" id="3.40.50.720">
    <property type="entry name" value="NAD(P)-binding Rossmann-like Domain"/>
    <property type="match status" value="1"/>
</dbReference>
<evidence type="ECO:0000256" key="15">
    <source>
        <dbReference type="SAM" id="Phobius"/>
    </source>
</evidence>
<evidence type="ECO:0000256" key="7">
    <source>
        <dbReference type="ARBA" id="ARBA00022741"/>
    </source>
</evidence>
<keyword evidence="15" id="KW-0472">Membrane</keyword>
<feature type="domain" description="Mur ligase C-terminal" evidence="17">
    <location>
        <begin position="326"/>
        <end position="451"/>
    </location>
</feature>
<comment type="catalytic activity">
    <reaction evidence="13 14">
        <text>UDP-N-acetyl-alpha-D-muramate + L-alanine + ATP = UDP-N-acetyl-alpha-D-muramoyl-L-alanine + ADP + phosphate + H(+)</text>
        <dbReference type="Rhea" id="RHEA:23372"/>
        <dbReference type="ChEBI" id="CHEBI:15378"/>
        <dbReference type="ChEBI" id="CHEBI:30616"/>
        <dbReference type="ChEBI" id="CHEBI:43474"/>
        <dbReference type="ChEBI" id="CHEBI:57972"/>
        <dbReference type="ChEBI" id="CHEBI:70757"/>
        <dbReference type="ChEBI" id="CHEBI:83898"/>
        <dbReference type="ChEBI" id="CHEBI:456216"/>
        <dbReference type="EC" id="6.3.2.8"/>
    </reaction>
</comment>
<evidence type="ECO:0000256" key="14">
    <source>
        <dbReference type="HAMAP-Rule" id="MF_00046"/>
    </source>
</evidence>
<dbReference type="Proteomes" id="UP001501302">
    <property type="component" value="Unassembled WGS sequence"/>
</dbReference>
<dbReference type="Pfam" id="PF01225">
    <property type="entry name" value="Mur_ligase"/>
    <property type="match status" value="1"/>
</dbReference>
<dbReference type="HAMAP" id="MF_00046">
    <property type="entry name" value="MurC"/>
    <property type="match status" value="1"/>
</dbReference>
<evidence type="ECO:0000259" key="18">
    <source>
        <dbReference type="Pfam" id="PF08245"/>
    </source>
</evidence>
<evidence type="ECO:0000313" key="19">
    <source>
        <dbReference type="EMBL" id="GAA4932940.1"/>
    </source>
</evidence>
<keyword evidence="4 14" id="KW-0963">Cytoplasm</keyword>
<feature type="transmembrane region" description="Helical" evidence="15">
    <location>
        <begin position="21"/>
        <end position="44"/>
    </location>
</feature>
<evidence type="ECO:0000259" key="17">
    <source>
        <dbReference type="Pfam" id="PF02875"/>
    </source>
</evidence>
<dbReference type="InterPro" id="IPR004101">
    <property type="entry name" value="Mur_ligase_C"/>
</dbReference>
<evidence type="ECO:0000256" key="10">
    <source>
        <dbReference type="ARBA" id="ARBA00022984"/>
    </source>
</evidence>
<evidence type="ECO:0000256" key="9">
    <source>
        <dbReference type="ARBA" id="ARBA00022960"/>
    </source>
</evidence>
<dbReference type="InterPro" id="IPR013221">
    <property type="entry name" value="Mur_ligase_cen"/>
</dbReference>
<comment type="similarity">
    <text evidence="14">Belongs to the MurCDEF family.</text>
</comment>
<keyword evidence="20" id="KW-1185">Reference proteome</keyword>
<keyword evidence="8 14" id="KW-0067">ATP-binding</keyword>
<keyword evidence="7 14" id="KW-0547">Nucleotide-binding</keyword>
<evidence type="ECO:0000256" key="13">
    <source>
        <dbReference type="ARBA" id="ARBA00047833"/>
    </source>
</evidence>
<dbReference type="RefSeq" id="WP_345189571.1">
    <property type="nucleotide sequence ID" value="NZ_BAABJJ010000001.1"/>
</dbReference>
<dbReference type="EC" id="6.3.2.8" evidence="3 14"/>
<proteinExistence type="inferred from homology"/>
<dbReference type="Pfam" id="PF08245">
    <property type="entry name" value="Mur_ligase_M"/>
    <property type="match status" value="1"/>
</dbReference>
<keyword evidence="15" id="KW-0812">Transmembrane</keyword>
<evidence type="ECO:0000256" key="4">
    <source>
        <dbReference type="ARBA" id="ARBA00022490"/>
    </source>
</evidence>